<reference evidence="2 3" key="1">
    <citation type="submission" date="2011-01" db="EMBL/GenBank/DDBJ databases">
        <authorList>
            <person name="Muzny D."/>
            <person name="Qin X."/>
            <person name="Deng J."/>
            <person name="Jiang H."/>
            <person name="Liu Y."/>
            <person name="Qu J."/>
            <person name="Song X.-Z."/>
            <person name="Zhang L."/>
            <person name="Thornton R."/>
            <person name="Coyle M."/>
            <person name="Francisco L."/>
            <person name="Jackson L."/>
            <person name="Javaid M."/>
            <person name="Korchina V."/>
            <person name="Kovar C."/>
            <person name="Mata R."/>
            <person name="Mathew T."/>
            <person name="Ngo R."/>
            <person name="Nguyen L."/>
            <person name="Nguyen N."/>
            <person name="Okwuonu G."/>
            <person name="Ongeri F."/>
            <person name="Pham C."/>
            <person name="Simmons D."/>
            <person name="Wilczek-Boney K."/>
            <person name="Hale W."/>
            <person name="Jakkamsetti A."/>
            <person name="Pham P."/>
            <person name="Ruth R."/>
            <person name="San Lucas F."/>
            <person name="Warren J."/>
            <person name="Zhang J."/>
            <person name="Zhao Z."/>
            <person name="Zhou C."/>
            <person name="Zhu D."/>
            <person name="Lee S."/>
            <person name="Bess C."/>
            <person name="Blankenburg K."/>
            <person name="Forbes L."/>
            <person name="Fu Q."/>
            <person name="Gubbala S."/>
            <person name="Hirani K."/>
            <person name="Jayaseelan J.C."/>
            <person name="Lara F."/>
            <person name="Munidasa M."/>
            <person name="Palculict T."/>
            <person name="Patil S."/>
            <person name="Pu L.-L."/>
            <person name="Saada N."/>
            <person name="Tang L."/>
            <person name="Weissenberger G."/>
            <person name="Zhu Y."/>
            <person name="Hemphill L."/>
            <person name="Shang Y."/>
            <person name="Youmans B."/>
            <person name="Ayvaz T."/>
            <person name="Ross M."/>
            <person name="Santibanez J."/>
            <person name="Aqrawi P."/>
            <person name="Gross S."/>
            <person name="Joshi V."/>
            <person name="Fowler G."/>
            <person name="Nazareth L."/>
            <person name="Reid J."/>
            <person name="Worley K."/>
            <person name="Petrosino J."/>
            <person name="Highlander S."/>
            <person name="Gibbs R."/>
        </authorList>
    </citation>
    <scope>NUCLEOTIDE SEQUENCE [LARGE SCALE GENOMIC DNA]</scope>
    <source>
        <strain evidence="2 3">ATCC 33394</strain>
    </source>
</reference>
<accession>F0EZ65</accession>
<proteinExistence type="predicted"/>
<evidence type="ECO:0000256" key="1">
    <source>
        <dbReference type="SAM" id="MobiDB-lite"/>
    </source>
</evidence>
<evidence type="ECO:0008006" key="4">
    <source>
        <dbReference type="Google" id="ProtNLM"/>
    </source>
</evidence>
<dbReference type="AlphaFoldDB" id="F0EZ65"/>
<gene>
    <name evidence="2" type="ORF">HMPREF9098_1149</name>
</gene>
<sequence length="171" mass="19463">MNIKSILLCLILIPFGIMSLISGYRTTKNNSLFQETSKTATFTPASDGYTEYRKRRSSKVYYTLDEMTYTAETGETVNVKSVTVDADELAKLKAGEGIQCSYLPSDKQNVRCQHSEEPSAWKDFLSGLVSLFVAGSIFMNARREKQQYEEEYEDDEDDDTDHRKDDGVRFS</sequence>
<evidence type="ECO:0000313" key="3">
    <source>
        <dbReference type="Proteomes" id="UP000004088"/>
    </source>
</evidence>
<dbReference type="HOGENOM" id="CLU_1560891_0_0_4"/>
<evidence type="ECO:0000313" key="2">
    <source>
        <dbReference type="EMBL" id="EGC17434.1"/>
    </source>
</evidence>
<feature type="compositionally biased region" description="Basic and acidic residues" evidence="1">
    <location>
        <begin position="160"/>
        <end position="171"/>
    </location>
</feature>
<feature type="compositionally biased region" description="Acidic residues" evidence="1">
    <location>
        <begin position="149"/>
        <end position="159"/>
    </location>
</feature>
<dbReference type="Proteomes" id="UP000004088">
    <property type="component" value="Unassembled WGS sequence"/>
</dbReference>
<dbReference type="RefSeq" id="WP_003782619.1">
    <property type="nucleotide sequence ID" value="NZ_GL870929.1"/>
</dbReference>
<feature type="region of interest" description="Disordered" evidence="1">
    <location>
        <begin position="144"/>
        <end position="171"/>
    </location>
</feature>
<name>F0EZ65_9NEIS</name>
<protein>
    <recommendedName>
        <fullName evidence="4">DUF3592 domain-containing protein</fullName>
    </recommendedName>
</protein>
<comment type="caution">
    <text evidence="2">The sequence shown here is derived from an EMBL/GenBank/DDBJ whole genome shotgun (WGS) entry which is preliminary data.</text>
</comment>
<keyword evidence="3" id="KW-1185">Reference proteome</keyword>
<organism evidence="2 3">
    <name type="scientific">Kingella denitrificans ATCC 33394</name>
    <dbReference type="NCBI Taxonomy" id="888741"/>
    <lineage>
        <taxon>Bacteria</taxon>
        <taxon>Pseudomonadati</taxon>
        <taxon>Pseudomonadota</taxon>
        <taxon>Betaproteobacteria</taxon>
        <taxon>Neisseriales</taxon>
        <taxon>Neisseriaceae</taxon>
        <taxon>Kingella</taxon>
    </lineage>
</organism>
<dbReference type="EMBL" id="AEWV01000018">
    <property type="protein sequence ID" value="EGC17434.1"/>
    <property type="molecule type" value="Genomic_DNA"/>
</dbReference>